<dbReference type="Proteomes" id="UP001189429">
    <property type="component" value="Unassembled WGS sequence"/>
</dbReference>
<protein>
    <submittedName>
        <fullName evidence="1">Uncharacterized protein</fullName>
    </submittedName>
</protein>
<gene>
    <name evidence="1" type="ORF">PCOR1329_LOCUS19996</name>
</gene>
<proteinExistence type="predicted"/>
<evidence type="ECO:0000313" key="2">
    <source>
        <dbReference type="Proteomes" id="UP001189429"/>
    </source>
</evidence>
<organism evidence="1 2">
    <name type="scientific">Prorocentrum cordatum</name>
    <dbReference type="NCBI Taxonomy" id="2364126"/>
    <lineage>
        <taxon>Eukaryota</taxon>
        <taxon>Sar</taxon>
        <taxon>Alveolata</taxon>
        <taxon>Dinophyceae</taxon>
        <taxon>Prorocentrales</taxon>
        <taxon>Prorocentraceae</taxon>
        <taxon>Prorocentrum</taxon>
    </lineage>
</organism>
<comment type="caution">
    <text evidence="1">The sequence shown here is derived from an EMBL/GenBank/DDBJ whole genome shotgun (WGS) entry which is preliminary data.</text>
</comment>
<reference evidence="1" key="1">
    <citation type="submission" date="2023-10" db="EMBL/GenBank/DDBJ databases">
        <authorList>
            <person name="Chen Y."/>
            <person name="Shah S."/>
            <person name="Dougan E. K."/>
            <person name="Thang M."/>
            <person name="Chan C."/>
        </authorList>
    </citation>
    <scope>NUCLEOTIDE SEQUENCE [LARGE SCALE GENOMIC DNA]</scope>
</reference>
<evidence type="ECO:0000313" key="1">
    <source>
        <dbReference type="EMBL" id="CAK0817359.1"/>
    </source>
</evidence>
<keyword evidence="2" id="KW-1185">Reference proteome</keyword>
<accession>A0ABN9RG01</accession>
<name>A0ABN9RG01_9DINO</name>
<dbReference type="EMBL" id="CAUYUJ010006446">
    <property type="protein sequence ID" value="CAK0817359.1"/>
    <property type="molecule type" value="Genomic_DNA"/>
</dbReference>
<sequence length="126" mass="13628">MFFLHCLVDWTAGWYRAHGPDSSSHLSLKSASPKRPSTFFLAAQSAPELPTKRESAGARGLCSSALLSYRAVRCLQGLQRKAACRIGVAAVRVAGRGLEERARRLCQFVPSPLRPDAALRGKCACA</sequence>